<sequence>MNCILFGDVEVTPVPQDATLRTVGTNALAAVGLGLGYQPADAQED</sequence>
<accession>A0ABQ2MAH6</accession>
<protein>
    <submittedName>
        <fullName evidence="1">Uncharacterized protein</fullName>
    </submittedName>
</protein>
<evidence type="ECO:0000313" key="1">
    <source>
        <dbReference type="EMBL" id="GGO48786.1"/>
    </source>
</evidence>
<reference evidence="2" key="1">
    <citation type="journal article" date="2019" name="Int. J. Syst. Evol. Microbiol.">
        <title>The Global Catalogue of Microorganisms (GCM) 10K type strain sequencing project: providing services to taxonomists for standard genome sequencing and annotation.</title>
        <authorList>
            <consortium name="The Broad Institute Genomics Platform"/>
            <consortium name="The Broad Institute Genome Sequencing Center for Infectious Disease"/>
            <person name="Wu L."/>
            <person name="Ma J."/>
        </authorList>
    </citation>
    <scope>NUCLEOTIDE SEQUENCE [LARGE SCALE GENOMIC DNA]</scope>
    <source>
        <strain evidence="2">CGMCC 1.7064</strain>
    </source>
</reference>
<name>A0ABQ2MAH6_9MICC</name>
<proteinExistence type="predicted"/>
<comment type="caution">
    <text evidence="1">The sequence shown here is derived from an EMBL/GenBank/DDBJ whole genome shotgun (WGS) entry which is preliminary data.</text>
</comment>
<organism evidence="1 2">
    <name type="scientific">Citricoccus zhacaiensis</name>
    <dbReference type="NCBI Taxonomy" id="489142"/>
    <lineage>
        <taxon>Bacteria</taxon>
        <taxon>Bacillati</taxon>
        <taxon>Actinomycetota</taxon>
        <taxon>Actinomycetes</taxon>
        <taxon>Micrococcales</taxon>
        <taxon>Micrococcaceae</taxon>
        <taxon>Citricoccus</taxon>
    </lineage>
</organism>
<dbReference type="Proteomes" id="UP000642509">
    <property type="component" value="Unassembled WGS sequence"/>
</dbReference>
<evidence type="ECO:0000313" key="2">
    <source>
        <dbReference type="Proteomes" id="UP000642509"/>
    </source>
</evidence>
<keyword evidence="2" id="KW-1185">Reference proteome</keyword>
<gene>
    <name evidence="1" type="ORF">GCM10010977_29190</name>
</gene>
<dbReference type="EMBL" id="BMLQ01000010">
    <property type="protein sequence ID" value="GGO48786.1"/>
    <property type="molecule type" value="Genomic_DNA"/>
</dbReference>